<organism evidence="1 2">
    <name type="scientific">Candidatus Aphodosoma intestinipullorum</name>
    <dbReference type="NCBI Taxonomy" id="2840674"/>
    <lineage>
        <taxon>Bacteria</taxon>
        <taxon>Pseudomonadati</taxon>
        <taxon>Bacteroidota</taxon>
        <taxon>Bacteroidia</taxon>
        <taxon>Bacteroidales</taxon>
        <taxon>Candidatus Aphodosoma</taxon>
    </lineage>
</organism>
<dbReference type="EMBL" id="JADIMV010000159">
    <property type="protein sequence ID" value="MBO8440799.1"/>
    <property type="molecule type" value="Genomic_DNA"/>
</dbReference>
<sequence length="144" mass="16393">MKKFILFILSLPLMMLCGCEEDIISRNDLNGTWKCIDYSEEYYDGELILRFRNGKITCENSLVNTFRDMDRNVVGGDVGTWFDLGGGGTYCSSYKIKGSLMYLWHTRPCEDFIRTACQSGRSLHSISPTTATPFCWSNGMTYLS</sequence>
<evidence type="ECO:0000313" key="1">
    <source>
        <dbReference type="EMBL" id="MBO8440799.1"/>
    </source>
</evidence>
<dbReference type="Proteomes" id="UP000712007">
    <property type="component" value="Unassembled WGS sequence"/>
</dbReference>
<dbReference type="PROSITE" id="PS51257">
    <property type="entry name" value="PROKAR_LIPOPROTEIN"/>
    <property type="match status" value="1"/>
</dbReference>
<evidence type="ECO:0000313" key="2">
    <source>
        <dbReference type="Proteomes" id="UP000712007"/>
    </source>
</evidence>
<comment type="caution">
    <text evidence="1">The sequence shown here is derived from an EMBL/GenBank/DDBJ whole genome shotgun (WGS) entry which is preliminary data.</text>
</comment>
<proteinExistence type="predicted"/>
<name>A0A940DP42_9BACT</name>
<dbReference type="AlphaFoldDB" id="A0A940DP42"/>
<reference evidence="1" key="1">
    <citation type="submission" date="2020-10" db="EMBL/GenBank/DDBJ databases">
        <authorList>
            <person name="Gilroy R."/>
        </authorList>
    </citation>
    <scope>NUCLEOTIDE SEQUENCE</scope>
    <source>
        <strain evidence="1">3924</strain>
    </source>
</reference>
<protein>
    <submittedName>
        <fullName evidence="1">Uncharacterized protein</fullName>
    </submittedName>
</protein>
<reference evidence="1" key="2">
    <citation type="journal article" date="2021" name="PeerJ">
        <title>Extensive microbial diversity within the chicken gut microbiome revealed by metagenomics and culture.</title>
        <authorList>
            <person name="Gilroy R."/>
            <person name="Ravi A."/>
            <person name="Getino M."/>
            <person name="Pursley I."/>
            <person name="Horton D.L."/>
            <person name="Alikhan N.F."/>
            <person name="Baker D."/>
            <person name="Gharbi K."/>
            <person name="Hall N."/>
            <person name="Watson M."/>
            <person name="Adriaenssens E.M."/>
            <person name="Foster-Nyarko E."/>
            <person name="Jarju S."/>
            <person name="Secka A."/>
            <person name="Antonio M."/>
            <person name="Oren A."/>
            <person name="Chaudhuri R.R."/>
            <person name="La Ragione R."/>
            <person name="Hildebrand F."/>
            <person name="Pallen M.J."/>
        </authorList>
    </citation>
    <scope>NUCLEOTIDE SEQUENCE</scope>
    <source>
        <strain evidence="1">3924</strain>
    </source>
</reference>
<gene>
    <name evidence="1" type="ORF">IAC51_09155</name>
</gene>
<accession>A0A940DP42</accession>